<evidence type="ECO:0000256" key="1">
    <source>
        <dbReference type="SAM" id="SignalP"/>
    </source>
</evidence>
<evidence type="ECO:0000313" key="3">
    <source>
        <dbReference type="Proteomes" id="UP000254508"/>
    </source>
</evidence>
<dbReference type="OrthoDB" id="145213at2"/>
<dbReference type="Gene3D" id="2.130.10.10">
    <property type="entry name" value="YVTN repeat-like/Quinoprotein amine dehydrogenase"/>
    <property type="match status" value="2"/>
</dbReference>
<dbReference type="AlphaFoldDB" id="A0A345YFT1"/>
<dbReference type="PANTHER" id="PTHR47197:SF3">
    <property type="entry name" value="DIHYDRO-HEME D1 DEHYDROGENASE"/>
    <property type="match status" value="1"/>
</dbReference>
<sequence length="350" mass="37211">MARRAERRKDRRVVSRFTLAFAFPLAVACAPVDGEGEAAAPRVASDVEGALFVAGKFGSTLSKVDLASGEQVVSVDSCANPHELATSPDDLHVALACYGGQTVDIFRTADLVKVASIDLGANARPHGIVWHANGDLYATAEGRQSVFWIRDPLEQAEVFESGTGKEGSHMLAVAPSGNHAWTTDLGSKTVTRVDLKTRRAPASVEVGEEPEGIWLSDDGETLWVSARGSNAAFKLDPQTLEVRQRIETGNFPLRITLRPQGDYAVTSDLADGGLTVIDTQSGDVVRSIAVSSPAQAEARTQVTILFSPDGERIYVAETRNDTIAEVDFATGKVLRRLPGTGGGDGIAIIE</sequence>
<keyword evidence="1" id="KW-0732">Signal</keyword>
<organism evidence="2 3">
    <name type="scientific">Erythrobacter aureus</name>
    <dbReference type="NCBI Taxonomy" id="2182384"/>
    <lineage>
        <taxon>Bacteria</taxon>
        <taxon>Pseudomonadati</taxon>
        <taxon>Pseudomonadota</taxon>
        <taxon>Alphaproteobacteria</taxon>
        <taxon>Sphingomonadales</taxon>
        <taxon>Erythrobacteraceae</taxon>
        <taxon>Erythrobacter/Porphyrobacter group</taxon>
        <taxon>Erythrobacter</taxon>
    </lineage>
</organism>
<feature type="signal peptide" evidence="1">
    <location>
        <begin position="1"/>
        <end position="28"/>
    </location>
</feature>
<reference evidence="3" key="1">
    <citation type="submission" date="2018-07" db="EMBL/GenBank/DDBJ databases">
        <title>Genome sequence of Erythrobacter strain YH-07, an antagonistic bacterium isolated from Yellow Sea.</title>
        <authorList>
            <person name="Tang T."/>
            <person name="Liu Q."/>
            <person name="Sun X."/>
        </authorList>
    </citation>
    <scope>NUCLEOTIDE SEQUENCE [LARGE SCALE GENOMIC DNA]</scope>
    <source>
        <strain evidence="3">YH-07</strain>
    </source>
</reference>
<feature type="chain" id="PRO_5016733446" evidence="1">
    <location>
        <begin position="29"/>
        <end position="350"/>
    </location>
</feature>
<dbReference type="PROSITE" id="PS51257">
    <property type="entry name" value="PROKAR_LIPOPROTEIN"/>
    <property type="match status" value="1"/>
</dbReference>
<dbReference type="SUPFAM" id="SSF51004">
    <property type="entry name" value="C-terminal (heme d1) domain of cytochrome cd1-nitrite reductase"/>
    <property type="match status" value="1"/>
</dbReference>
<name>A0A345YFT1_9SPHN</name>
<accession>A0A345YFT1</accession>
<dbReference type="PANTHER" id="PTHR47197">
    <property type="entry name" value="PROTEIN NIRF"/>
    <property type="match status" value="1"/>
</dbReference>
<evidence type="ECO:0000313" key="2">
    <source>
        <dbReference type="EMBL" id="AXK42783.1"/>
    </source>
</evidence>
<dbReference type="KEGG" id="err:DVR09_10980"/>
<keyword evidence="3" id="KW-1185">Reference proteome</keyword>
<gene>
    <name evidence="2" type="ORF">DVR09_10980</name>
</gene>
<dbReference type="Proteomes" id="UP000254508">
    <property type="component" value="Chromosome"/>
</dbReference>
<proteinExistence type="predicted"/>
<dbReference type="InterPro" id="IPR011048">
    <property type="entry name" value="Haem_d1_sf"/>
</dbReference>
<dbReference type="EMBL" id="CP031357">
    <property type="protein sequence ID" value="AXK42783.1"/>
    <property type="molecule type" value="Genomic_DNA"/>
</dbReference>
<protein>
    <submittedName>
        <fullName evidence="2">YncE family protein</fullName>
    </submittedName>
</protein>
<dbReference type="InterPro" id="IPR051200">
    <property type="entry name" value="Host-pathogen_enzymatic-act"/>
</dbReference>
<dbReference type="InterPro" id="IPR015943">
    <property type="entry name" value="WD40/YVTN_repeat-like_dom_sf"/>
</dbReference>